<gene>
    <name evidence="1" type="ORF">GCM10010422_11510</name>
</gene>
<organism evidence="1 2">
    <name type="scientific">Streptomyces graminearus</name>
    <dbReference type="NCBI Taxonomy" id="284030"/>
    <lineage>
        <taxon>Bacteria</taxon>
        <taxon>Bacillati</taxon>
        <taxon>Actinomycetota</taxon>
        <taxon>Actinomycetes</taxon>
        <taxon>Kitasatosporales</taxon>
        <taxon>Streptomycetaceae</taxon>
        <taxon>Streptomyces</taxon>
    </lineage>
</organism>
<sequence length="61" mass="6834">MIEVTDAEPVVAHLVSYEAWADKMGVPFRETIERARKRVNEIIQAEGAFRIGCLGGMLVCR</sequence>
<comment type="caution">
    <text evidence="1">The sequence shown here is derived from an EMBL/GenBank/DDBJ whole genome shotgun (WGS) entry which is preliminary data.</text>
</comment>
<name>A0ABP5XZR2_9ACTN</name>
<accession>A0ABP5XZR2</accession>
<protein>
    <submittedName>
        <fullName evidence="1">Uncharacterized protein</fullName>
    </submittedName>
</protein>
<evidence type="ECO:0000313" key="1">
    <source>
        <dbReference type="EMBL" id="GAA2470915.1"/>
    </source>
</evidence>
<proteinExistence type="predicted"/>
<evidence type="ECO:0000313" key="2">
    <source>
        <dbReference type="Proteomes" id="UP001501721"/>
    </source>
</evidence>
<dbReference type="Proteomes" id="UP001501721">
    <property type="component" value="Unassembled WGS sequence"/>
</dbReference>
<keyword evidence="2" id="KW-1185">Reference proteome</keyword>
<reference evidence="2" key="1">
    <citation type="journal article" date="2019" name="Int. J. Syst. Evol. Microbiol.">
        <title>The Global Catalogue of Microorganisms (GCM) 10K type strain sequencing project: providing services to taxonomists for standard genome sequencing and annotation.</title>
        <authorList>
            <consortium name="The Broad Institute Genomics Platform"/>
            <consortium name="The Broad Institute Genome Sequencing Center for Infectious Disease"/>
            <person name="Wu L."/>
            <person name="Ma J."/>
        </authorList>
    </citation>
    <scope>NUCLEOTIDE SEQUENCE [LARGE SCALE GENOMIC DNA]</scope>
    <source>
        <strain evidence="2">JCM 6923</strain>
    </source>
</reference>
<dbReference type="EMBL" id="BAAATL010000003">
    <property type="protein sequence ID" value="GAA2470915.1"/>
    <property type="molecule type" value="Genomic_DNA"/>
</dbReference>